<proteinExistence type="predicted"/>
<evidence type="ECO:0000313" key="3">
    <source>
        <dbReference type="Proteomes" id="UP001196413"/>
    </source>
</evidence>
<dbReference type="EMBL" id="JAHQIW010002559">
    <property type="protein sequence ID" value="KAJ1355715.1"/>
    <property type="molecule type" value="Genomic_DNA"/>
</dbReference>
<comment type="caution">
    <text evidence="2">The sequence shown here is derived from an EMBL/GenBank/DDBJ whole genome shotgun (WGS) entry which is preliminary data.</text>
</comment>
<keyword evidence="3" id="KW-1185">Reference proteome</keyword>
<accession>A0AAD5MD69</accession>
<name>A0AAD5MD69_PARTN</name>
<evidence type="ECO:0000313" key="2">
    <source>
        <dbReference type="EMBL" id="KAJ1355715.1"/>
    </source>
</evidence>
<sequence length="109" mass="13099">MGRVKLMRLEKPLNERMSRDAIQNEIKGFLENLWEKSSVNLFRHLNMIELSNTEMKTADNVEIDWFQTTVYRAMKRFRKTGRIDDRPRVRHTPISSTAKKIQKNRCQFE</sequence>
<evidence type="ECO:0000256" key="1">
    <source>
        <dbReference type="SAM" id="MobiDB-lite"/>
    </source>
</evidence>
<dbReference type="AlphaFoldDB" id="A0AAD5MD69"/>
<gene>
    <name evidence="2" type="ORF">KIN20_013223</name>
</gene>
<protein>
    <submittedName>
        <fullName evidence="2">Uncharacterized protein</fullName>
    </submittedName>
</protein>
<organism evidence="2 3">
    <name type="scientific">Parelaphostrongylus tenuis</name>
    <name type="common">Meningeal worm</name>
    <dbReference type="NCBI Taxonomy" id="148309"/>
    <lineage>
        <taxon>Eukaryota</taxon>
        <taxon>Metazoa</taxon>
        <taxon>Ecdysozoa</taxon>
        <taxon>Nematoda</taxon>
        <taxon>Chromadorea</taxon>
        <taxon>Rhabditida</taxon>
        <taxon>Rhabditina</taxon>
        <taxon>Rhabditomorpha</taxon>
        <taxon>Strongyloidea</taxon>
        <taxon>Metastrongylidae</taxon>
        <taxon>Parelaphostrongylus</taxon>
    </lineage>
</organism>
<reference evidence="2" key="1">
    <citation type="submission" date="2021-06" db="EMBL/GenBank/DDBJ databases">
        <title>Parelaphostrongylus tenuis whole genome reference sequence.</title>
        <authorList>
            <person name="Garwood T.J."/>
            <person name="Larsen P.A."/>
            <person name="Fountain-Jones N.M."/>
            <person name="Garbe J.R."/>
            <person name="Macchietto M.G."/>
            <person name="Kania S.A."/>
            <person name="Gerhold R.W."/>
            <person name="Richards J.E."/>
            <person name="Wolf T.M."/>
        </authorList>
    </citation>
    <scope>NUCLEOTIDE SEQUENCE</scope>
    <source>
        <strain evidence="2">MNPRO001-30</strain>
        <tissue evidence="2">Meninges</tissue>
    </source>
</reference>
<feature type="region of interest" description="Disordered" evidence="1">
    <location>
        <begin position="85"/>
        <end position="109"/>
    </location>
</feature>
<dbReference type="Proteomes" id="UP001196413">
    <property type="component" value="Unassembled WGS sequence"/>
</dbReference>